<dbReference type="SUPFAM" id="SSF56281">
    <property type="entry name" value="Metallo-hydrolase/oxidoreductase"/>
    <property type="match status" value="1"/>
</dbReference>
<keyword evidence="2" id="KW-0269">Exonuclease</keyword>
<dbReference type="InterPro" id="IPR041636">
    <property type="entry name" value="RNase_J_C"/>
</dbReference>
<sequence>MVKVKEKQNAPETVVGTEPKKPAKITGMNKHENDKNDEKLYFMALGGMEHIGQNMYVYKYKGKYLIVDCGMGFLEEEIGAGDVQYCDTTWLEKRKKDVVGFVLTHGHEDHIGALKFVWPKFRKPIYCTRFPAEILRQTFRGVEIDFNPERDIIEFDHHGATLNLDPFEVETFHVSHSVPEAQMLIIKTGAGKVLHTGDWTFNDDNPIEEPTDYARLREIGSDPKLLACMSDSTSASRQQPQTTEIQVRDTLTEIMKNAPGRVLVTGYSRSIARMKMFSEAARAAGRVAAIKERSNPNPVPFVGLPEFREMGIEFGYLNKDDVYLHSEIKDLPAEKQAIFLTGSQGEQFAMLTRLCRGHVKEMKLQPTDTVLFSSIIIPGREQDVSYLYNKLARMGIKTHTIYDTDHLHASGHAGRPEFERFYDMVHPQVSVPMHGDYINEMLNGKMAMERGGAKYMMVLHNGEMIALSDGEAPYIAETIETGFVVMEGETERSTDDPVYKTRKKIATNGAIFVTLPVDKRGFLKGTPEVSSAGIFETDDTGFMKRQIQIEITRAIDNLTKTERKDRANLIRAVQTASNKVVRASLGADKKPQYSVHFVQK</sequence>
<reference evidence="6" key="1">
    <citation type="submission" date="2020-10" db="EMBL/GenBank/DDBJ databases">
        <authorList>
            <person name="Gilroy R."/>
        </authorList>
    </citation>
    <scope>NUCLEOTIDE SEQUENCE</scope>
    <source>
        <strain evidence="6">ChiGjej3B3-5194</strain>
    </source>
</reference>
<dbReference type="InterPro" id="IPR055132">
    <property type="entry name" value="RNase_J_b_CASP"/>
</dbReference>
<evidence type="ECO:0000256" key="2">
    <source>
        <dbReference type="ARBA" id="ARBA00022839"/>
    </source>
</evidence>
<organism evidence="6 7">
    <name type="scientific">Candidatus Enterousia intestinigallinarum</name>
    <dbReference type="NCBI Taxonomy" id="2840790"/>
    <lineage>
        <taxon>Bacteria</taxon>
        <taxon>Pseudomonadati</taxon>
        <taxon>Pseudomonadota</taxon>
        <taxon>Alphaproteobacteria</taxon>
        <taxon>Candidatus Enterousia</taxon>
    </lineage>
</organism>
<keyword evidence="3" id="KW-0694">RNA-binding</keyword>
<dbReference type="InterPro" id="IPR036866">
    <property type="entry name" value="RibonucZ/Hydroxyglut_hydro"/>
</dbReference>
<evidence type="ECO:0000256" key="1">
    <source>
        <dbReference type="ARBA" id="ARBA00022722"/>
    </source>
</evidence>
<accession>A0A9D1FFG1</accession>
<dbReference type="EMBL" id="DVJI01000003">
    <property type="protein sequence ID" value="HIS70446.1"/>
    <property type="molecule type" value="Genomic_DNA"/>
</dbReference>
<dbReference type="AlphaFoldDB" id="A0A9D1FFG1"/>
<dbReference type="PANTHER" id="PTHR43694">
    <property type="entry name" value="RIBONUCLEASE J"/>
    <property type="match status" value="1"/>
</dbReference>
<protein>
    <submittedName>
        <fullName evidence="6">Ribonuclease J</fullName>
    </submittedName>
</protein>
<dbReference type="GO" id="GO:0003723">
    <property type="term" value="F:RNA binding"/>
    <property type="evidence" value="ECO:0007669"/>
    <property type="project" value="UniProtKB-KW"/>
</dbReference>
<dbReference type="CDD" id="cd07714">
    <property type="entry name" value="RNaseJ_MBL-fold"/>
    <property type="match status" value="1"/>
</dbReference>
<evidence type="ECO:0000259" key="5">
    <source>
        <dbReference type="SMART" id="SM00849"/>
    </source>
</evidence>
<evidence type="ECO:0000313" key="6">
    <source>
        <dbReference type="EMBL" id="HIS70446.1"/>
    </source>
</evidence>
<dbReference type="GO" id="GO:0004527">
    <property type="term" value="F:exonuclease activity"/>
    <property type="evidence" value="ECO:0007669"/>
    <property type="project" value="UniProtKB-KW"/>
</dbReference>
<evidence type="ECO:0000313" key="7">
    <source>
        <dbReference type="Proteomes" id="UP000886742"/>
    </source>
</evidence>
<proteinExistence type="predicted"/>
<comment type="caution">
    <text evidence="6">The sequence shown here is derived from an EMBL/GenBank/DDBJ whole genome shotgun (WGS) entry which is preliminary data.</text>
</comment>
<evidence type="ECO:0000256" key="3">
    <source>
        <dbReference type="ARBA" id="ARBA00022884"/>
    </source>
</evidence>
<gene>
    <name evidence="6" type="ORF">IAD02_00445</name>
</gene>
<evidence type="ECO:0000256" key="4">
    <source>
        <dbReference type="SAM" id="MobiDB-lite"/>
    </source>
</evidence>
<dbReference type="Pfam" id="PF22505">
    <property type="entry name" value="RNase_J_b_CASP"/>
    <property type="match status" value="1"/>
</dbReference>
<reference evidence="6" key="2">
    <citation type="journal article" date="2021" name="PeerJ">
        <title>Extensive microbial diversity within the chicken gut microbiome revealed by metagenomics and culture.</title>
        <authorList>
            <person name="Gilroy R."/>
            <person name="Ravi A."/>
            <person name="Getino M."/>
            <person name="Pursley I."/>
            <person name="Horton D.L."/>
            <person name="Alikhan N.F."/>
            <person name="Baker D."/>
            <person name="Gharbi K."/>
            <person name="Hall N."/>
            <person name="Watson M."/>
            <person name="Adriaenssens E.M."/>
            <person name="Foster-Nyarko E."/>
            <person name="Jarju S."/>
            <person name="Secka A."/>
            <person name="Antonio M."/>
            <person name="Oren A."/>
            <person name="Chaudhuri R.R."/>
            <person name="La Ragione R."/>
            <person name="Hildebrand F."/>
            <person name="Pallen M.J."/>
        </authorList>
    </citation>
    <scope>NUCLEOTIDE SEQUENCE</scope>
    <source>
        <strain evidence="6">ChiGjej3B3-5194</strain>
    </source>
</reference>
<dbReference type="InterPro" id="IPR001279">
    <property type="entry name" value="Metallo-B-lactamas"/>
</dbReference>
<keyword evidence="2" id="KW-0378">Hydrolase</keyword>
<dbReference type="Pfam" id="PF00753">
    <property type="entry name" value="Lactamase_B"/>
    <property type="match status" value="1"/>
</dbReference>
<dbReference type="PANTHER" id="PTHR43694:SF1">
    <property type="entry name" value="RIBONUCLEASE J"/>
    <property type="match status" value="1"/>
</dbReference>
<name>A0A9D1FFG1_9PROT</name>
<dbReference type="Proteomes" id="UP000886742">
    <property type="component" value="Unassembled WGS sequence"/>
</dbReference>
<dbReference type="InterPro" id="IPR042173">
    <property type="entry name" value="RNase_J_2"/>
</dbReference>
<dbReference type="SMART" id="SM00849">
    <property type="entry name" value="Lactamase_B"/>
    <property type="match status" value="1"/>
</dbReference>
<keyword evidence="1" id="KW-0540">Nuclease</keyword>
<dbReference type="Gene3D" id="3.10.20.580">
    <property type="match status" value="1"/>
</dbReference>
<feature type="domain" description="Metallo-beta-lactamase" evidence="5">
    <location>
        <begin position="52"/>
        <end position="230"/>
    </location>
</feature>
<dbReference type="Pfam" id="PF17770">
    <property type="entry name" value="RNase_J_C"/>
    <property type="match status" value="1"/>
</dbReference>
<feature type="region of interest" description="Disordered" evidence="4">
    <location>
        <begin position="1"/>
        <end position="30"/>
    </location>
</feature>
<dbReference type="Gene3D" id="3.40.50.10710">
    <property type="entry name" value="Metallo-hydrolase/oxidoreductase"/>
    <property type="match status" value="1"/>
</dbReference>
<dbReference type="Gene3D" id="3.60.15.10">
    <property type="entry name" value="Ribonuclease Z/Hydroxyacylglutathione hydrolase-like"/>
    <property type="match status" value="1"/>
</dbReference>